<keyword evidence="3 8" id="KW-0813">Transport</keyword>
<proteinExistence type="inferred from homology"/>
<comment type="subcellular location">
    <subcellularLocation>
        <location evidence="1 8">Cell membrane</location>
        <topology evidence="1 8">Multi-pass membrane protein</topology>
    </subcellularLocation>
</comment>
<comment type="similarity">
    <text evidence="2">Belongs to the binding-protein-dependent transport system permease family. CysTW subfamily.</text>
</comment>
<dbReference type="PANTHER" id="PTHR42929:SF1">
    <property type="entry name" value="INNER MEMBRANE ABC TRANSPORTER PERMEASE PROTEIN YDCU-RELATED"/>
    <property type="match status" value="1"/>
</dbReference>
<dbReference type="PROSITE" id="PS50928">
    <property type="entry name" value="ABC_TM1"/>
    <property type="match status" value="1"/>
</dbReference>
<keyword evidence="6 8" id="KW-1133">Transmembrane helix</keyword>
<dbReference type="SUPFAM" id="SSF161098">
    <property type="entry name" value="MetI-like"/>
    <property type="match status" value="1"/>
</dbReference>
<dbReference type="GO" id="GO:0005886">
    <property type="term" value="C:plasma membrane"/>
    <property type="evidence" value="ECO:0007669"/>
    <property type="project" value="UniProtKB-SubCell"/>
</dbReference>
<gene>
    <name evidence="10" type="ORF">H7C19_28625</name>
</gene>
<evidence type="ECO:0000256" key="6">
    <source>
        <dbReference type="ARBA" id="ARBA00022989"/>
    </source>
</evidence>
<feature type="domain" description="ABC transmembrane type-1" evidence="9">
    <location>
        <begin position="58"/>
        <end position="265"/>
    </location>
</feature>
<evidence type="ECO:0000256" key="7">
    <source>
        <dbReference type="ARBA" id="ARBA00023136"/>
    </source>
</evidence>
<dbReference type="AlphaFoldDB" id="A0A7X0RVW9"/>
<dbReference type="Gene3D" id="1.10.3720.10">
    <property type="entry name" value="MetI-like"/>
    <property type="match status" value="1"/>
</dbReference>
<evidence type="ECO:0000256" key="1">
    <source>
        <dbReference type="ARBA" id="ARBA00004651"/>
    </source>
</evidence>
<evidence type="ECO:0000256" key="5">
    <source>
        <dbReference type="ARBA" id="ARBA00022692"/>
    </source>
</evidence>
<dbReference type="GO" id="GO:0055085">
    <property type="term" value="P:transmembrane transport"/>
    <property type="evidence" value="ECO:0007669"/>
    <property type="project" value="InterPro"/>
</dbReference>
<feature type="transmembrane region" description="Helical" evidence="8">
    <location>
        <begin position="64"/>
        <end position="86"/>
    </location>
</feature>
<dbReference type="RefSeq" id="WP_185672517.1">
    <property type="nucleotide sequence ID" value="NZ_JACJVP010000050.1"/>
</dbReference>
<evidence type="ECO:0000256" key="4">
    <source>
        <dbReference type="ARBA" id="ARBA00022475"/>
    </source>
</evidence>
<dbReference type="Pfam" id="PF00528">
    <property type="entry name" value="BPD_transp_1"/>
    <property type="match status" value="1"/>
</dbReference>
<feature type="transmembrane region" description="Helical" evidence="8">
    <location>
        <begin position="200"/>
        <end position="222"/>
    </location>
</feature>
<evidence type="ECO:0000313" key="10">
    <source>
        <dbReference type="EMBL" id="MBB6674654.1"/>
    </source>
</evidence>
<keyword evidence="7 8" id="KW-0472">Membrane</keyword>
<dbReference type="InterPro" id="IPR035906">
    <property type="entry name" value="MetI-like_sf"/>
</dbReference>
<evidence type="ECO:0000256" key="3">
    <source>
        <dbReference type="ARBA" id="ARBA00022448"/>
    </source>
</evidence>
<reference evidence="10 11" key="1">
    <citation type="submission" date="2020-08" db="EMBL/GenBank/DDBJ databases">
        <title>Cohnella phylogeny.</title>
        <authorList>
            <person name="Dunlap C."/>
        </authorList>
    </citation>
    <scope>NUCLEOTIDE SEQUENCE [LARGE SCALE GENOMIC DNA]</scope>
    <source>
        <strain evidence="10 11">DSM 28246</strain>
    </source>
</reference>
<feature type="transmembrane region" description="Helical" evidence="8">
    <location>
        <begin position="242"/>
        <end position="265"/>
    </location>
</feature>
<evidence type="ECO:0000259" key="9">
    <source>
        <dbReference type="PROSITE" id="PS50928"/>
    </source>
</evidence>
<keyword evidence="11" id="KW-1185">Reference proteome</keyword>
<organism evidence="10 11">
    <name type="scientific">Cohnella nanjingensis</name>
    <dbReference type="NCBI Taxonomy" id="1387779"/>
    <lineage>
        <taxon>Bacteria</taxon>
        <taxon>Bacillati</taxon>
        <taxon>Bacillota</taxon>
        <taxon>Bacilli</taxon>
        <taxon>Bacillales</taxon>
        <taxon>Paenibacillaceae</taxon>
        <taxon>Cohnella</taxon>
    </lineage>
</organism>
<keyword evidence="4" id="KW-1003">Cell membrane</keyword>
<sequence>MDRKIWLMSPAVFLLLIFCVVPLFIMVYYSFLSDGTGGHWTIQNYMDFFQKDIYLKLTWKTVKMSFYVTVISLLISYPMAYVMVSIIQGGKNILLMAIIVPFWTSQLVRAYSWQNLLRDGGLLEIVLRKLHLIGSGPLGLMFTSTAVIIAMVHIFFPYMVITIYMSLEKVDGALVEASKSLKAGPLTTFRRIVLPLSKPGIISGCILVFVPSLGVFVEPRVLGGTQGTVIGTVIEDQFFEIYGWNFGAAVSFILLAIILLSMAVLSRFAKEEA</sequence>
<dbReference type="Proteomes" id="UP000547209">
    <property type="component" value="Unassembled WGS sequence"/>
</dbReference>
<evidence type="ECO:0000256" key="2">
    <source>
        <dbReference type="ARBA" id="ARBA00007069"/>
    </source>
</evidence>
<dbReference type="PANTHER" id="PTHR42929">
    <property type="entry name" value="INNER MEMBRANE ABC TRANSPORTER PERMEASE PROTEIN YDCU-RELATED-RELATED"/>
    <property type="match status" value="1"/>
</dbReference>
<name>A0A7X0RVW9_9BACL</name>
<feature type="transmembrane region" description="Helical" evidence="8">
    <location>
        <begin position="93"/>
        <end position="112"/>
    </location>
</feature>
<dbReference type="InterPro" id="IPR000515">
    <property type="entry name" value="MetI-like"/>
</dbReference>
<keyword evidence="5 8" id="KW-0812">Transmembrane</keyword>
<dbReference type="CDD" id="cd06261">
    <property type="entry name" value="TM_PBP2"/>
    <property type="match status" value="1"/>
</dbReference>
<feature type="transmembrane region" description="Helical" evidence="8">
    <location>
        <begin position="12"/>
        <end position="31"/>
    </location>
</feature>
<dbReference type="EMBL" id="JACJVP010000050">
    <property type="protein sequence ID" value="MBB6674654.1"/>
    <property type="molecule type" value="Genomic_DNA"/>
</dbReference>
<evidence type="ECO:0000256" key="8">
    <source>
        <dbReference type="RuleBase" id="RU363032"/>
    </source>
</evidence>
<evidence type="ECO:0000313" key="11">
    <source>
        <dbReference type="Proteomes" id="UP000547209"/>
    </source>
</evidence>
<comment type="caution">
    <text evidence="10">The sequence shown here is derived from an EMBL/GenBank/DDBJ whole genome shotgun (WGS) entry which is preliminary data.</text>
</comment>
<feature type="transmembrane region" description="Helical" evidence="8">
    <location>
        <begin position="132"/>
        <end position="156"/>
    </location>
</feature>
<protein>
    <submittedName>
        <fullName evidence="10">ABC transporter permease</fullName>
    </submittedName>
</protein>
<accession>A0A7X0RVW9</accession>